<dbReference type="PANTHER" id="PTHR43280:SF27">
    <property type="entry name" value="TRANSCRIPTIONAL REGULATOR MTLR"/>
    <property type="match status" value="1"/>
</dbReference>
<evidence type="ECO:0000256" key="3">
    <source>
        <dbReference type="ARBA" id="ARBA00023163"/>
    </source>
</evidence>
<dbReference type="PROSITE" id="PS00041">
    <property type="entry name" value="HTH_ARAC_FAMILY_1"/>
    <property type="match status" value="1"/>
</dbReference>
<accession>A0A7W5ZJM8</accession>
<dbReference type="Pfam" id="PF12833">
    <property type="entry name" value="HTH_18"/>
    <property type="match status" value="1"/>
</dbReference>
<dbReference type="InterPro" id="IPR003313">
    <property type="entry name" value="AraC-bd"/>
</dbReference>
<proteinExistence type="predicted"/>
<dbReference type="InterPro" id="IPR018062">
    <property type="entry name" value="HTH_AraC-typ_CS"/>
</dbReference>
<keyword evidence="3" id="KW-0804">Transcription</keyword>
<organism evidence="5 6">
    <name type="scientific">Runella defluvii</name>
    <dbReference type="NCBI Taxonomy" id="370973"/>
    <lineage>
        <taxon>Bacteria</taxon>
        <taxon>Pseudomonadati</taxon>
        <taxon>Bacteroidota</taxon>
        <taxon>Cytophagia</taxon>
        <taxon>Cytophagales</taxon>
        <taxon>Spirosomataceae</taxon>
        <taxon>Runella</taxon>
    </lineage>
</organism>
<evidence type="ECO:0000313" key="5">
    <source>
        <dbReference type="EMBL" id="MBB3838326.1"/>
    </source>
</evidence>
<dbReference type="RefSeq" id="WP_183973651.1">
    <property type="nucleotide sequence ID" value="NZ_JACIBY010000004.1"/>
</dbReference>
<dbReference type="SUPFAM" id="SSF51182">
    <property type="entry name" value="RmlC-like cupins"/>
    <property type="match status" value="1"/>
</dbReference>
<dbReference type="AlphaFoldDB" id="A0A7W5ZJM8"/>
<dbReference type="GO" id="GO:0043565">
    <property type="term" value="F:sequence-specific DNA binding"/>
    <property type="evidence" value="ECO:0007669"/>
    <property type="project" value="InterPro"/>
</dbReference>
<dbReference type="Gene3D" id="2.60.120.10">
    <property type="entry name" value="Jelly Rolls"/>
    <property type="match status" value="1"/>
</dbReference>
<feature type="domain" description="HTH araC/xylS-type" evidence="4">
    <location>
        <begin position="181"/>
        <end position="278"/>
    </location>
</feature>
<dbReference type="PRINTS" id="PR00032">
    <property type="entry name" value="HTHARAC"/>
</dbReference>
<dbReference type="SUPFAM" id="SSF46689">
    <property type="entry name" value="Homeodomain-like"/>
    <property type="match status" value="2"/>
</dbReference>
<keyword evidence="1" id="KW-0805">Transcription regulation</keyword>
<sequence>MKTEYENITPDRGSSFKVLHWRSHEDRFFWHQHPEYEIVYIHKGSGKRHIGQHLSHFEEGELMFIGPNVPHLNFGYGADYEHEEIVVQLRDTFLGESFLQSPELQDINRLFELSKKGLNFFGETRQEVANLMLTLPQLSHFERLIQLLIILQKLATSKEYNLLKINGISYEHSHREEARIRQIYGYVEQHYQREIDVQTVADLANLTVPSFCRYFKKITQMTFTDFVNEYRIKQASKLLVQNQSVTDVCYSSGFNNLSHFTKTFKAVTGKTPREYKKANDLL</sequence>
<dbReference type="Gene3D" id="1.10.10.60">
    <property type="entry name" value="Homeodomain-like"/>
    <property type="match status" value="2"/>
</dbReference>
<dbReference type="InterPro" id="IPR011051">
    <property type="entry name" value="RmlC_Cupin_sf"/>
</dbReference>
<evidence type="ECO:0000313" key="6">
    <source>
        <dbReference type="Proteomes" id="UP000541352"/>
    </source>
</evidence>
<evidence type="ECO:0000259" key="4">
    <source>
        <dbReference type="PROSITE" id="PS01124"/>
    </source>
</evidence>
<dbReference type="Proteomes" id="UP000541352">
    <property type="component" value="Unassembled WGS sequence"/>
</dbReference>
<name>A0A7W5ZJM8_9BACT</name>
<dbReference type="InterPro" id="IPR020449">
    <property type="entry name" value="Tscrpt_reg_AraC-type_HTH"/>
</dbReference>
<comment type="caution">
    <text evidence="5">The sequence shown here is derived from an EMBL/GenBank/DDBJ whole genome shotgun (WGS) entry which is preliminary data.</text>
</comment>
<protein>
    <submittedName>
        <fullName evidence="5">AraC-like DNA-binding protein</fullName>
    </submittedName>
</protein>
<gene>
    <name evidence="5" type="ORF">FHS57_002331</name>
</gene>
<dbReference type="EMBL" id="JACIBY010000004">
    <property type="protein sequence ID" value="MBB3838326.1"/>
    <property type="molecule type" value="Genomic_DNA"/>
</dbReference>
<dbReference type="InterPro" id="IPR014710">
    <property type="entry name" value="RmlC-like_jellyroll"/>
</dbReference>
<keyword evidence="2 5" id="KW-0238">DNA-binding</keyword>
<dbReference type="PROSITE" id="PS01124">
    <property type="entry name" value="HTH_ARAC_FAMILY_2"/>
    <property type="match status" value="1"/>
</dbReference>
<dbReference type="PANTHER" id="PTHR43280">
    <property type="entry name" value="ARAC-FAMILY TRANSCRIPTIONAL REGULATOR"/>
    <property type="match status" value="1"/>
</dbReference>
<dbReference type="InterPro" id="IPR018060">
    <property type="entry name" value="HTH_AraC"/>
</dbReference>
<reference evidence="5 6" key="1">
    <citation type="submission" date="2020-08" db="EMBL/GenBank/DDBJ databases">
        <title>Genomic Encyclopedia of Type Strains, Phase IV (KMG-IV): sequencing the most valuable type-strain genomes for metagenomic binning, comparative biology and taxonomic classification.</title>
        <authorList>
            <person name="Goeker M."/>
        </authorList>
    </citation>
    <scope>NUCLEOTIDE SEQUENCE [LARGE SCALE GENOMIC DNA]</scope>
    <source>
        <strain evidence="5 6">DSM 17976</strain>
    </source>
</reference>
<evidence type="ECO:0000256" key="1">
    <source>
        <dbReference type="ARBA" id="ARBA00023015"/>
    </source>
</evidence>
<keyword evidence="6" id="KW-1185">Reference proteome</keyword>
<dbReference type="GO" id="GO:0003700">
    <property type="term" value="F:DNA-binding transcription factor activity"/>
    <property type="evidence" value="ECO:0007669"/>
    <property type="project" value="InterPro"/>
</dbReference>
<dbReference type="SMART" id="SM00342">
    <property type="entry name" value="HTH_ARAC"/>
    <property type="match status" value="1"/>
</dbReference>
<evidence type="ECO:0000256" key="2">
    <source>
        <dbReference type="ARBA" id="ARBA00023125"/>
    </source>
</evidence>
<dbReference type="InterPro" id="IPR009057">
    <property type="entry name" value="Homeodomain-like_sf"/>
</dbReference>
<dbReference type="Pfam" id="PF02311">
    <property type="entry name" value="AraC_binding"/>
    <property type="match status" value="1"/>
</dbReference>